<organism evidence="1 2">
    <name type="scientific">Schizopora paradoxa</name>
    <dbReference type="NCBI Taxonomy" id="27342"/>
    <lineage>
        <taxon>Eukaryota</taxon>
        <taxon>Fungi</taxon>
        <taxon>Dikarya</taxon>
        <taxon>Basidiomycota</taxon>
        <taxon>Agaricomycotina</taxon>
        <taxon>Agaricomycetes</taxon>
        <taxon>Hymenochaetales</taxon>
        <taxon>Schizoporaceae</taxon>
        <taxon>Schizopora</taxon>
    </lineage>
</organism>
<gene>
    <name evidence="1" type="ORF">SCHPADRAFT_752781</name>
</gene>
<dbReference type="Proteomes" id="UP000053477">
    <property type="component" value="Unassembled WGS sequence"/>
</dbReference>
<sequence length="108" mass="11721">MSCFVLVHRRPSVPTCTHRTCTNQLLSLFLLRSGGGAGSTSIDVNDVFSCTLSRRPPPDARYSQPNLSPRPLSISKIATVNSYDSGLFVLFVPPPYLRPPRSSAACTP</sequence>
<dbReference type="AlphaFoldDB" id="A0A0H2QYN7"/>
<accession>A0A0H2QYN7</accession>
<reference evidence="1 2" key="1">
    <citation type="submission" date="2015-04" db="EMBL/GenBank/DDBJ databases">
        <title>Complete genome sequence of Schizopora paradoxa KUC8140, a cosmopolitan wood degrader in East Asia.</title>
        <authorList>
            <consortium name="DOE Joint Genome Institute"/>
            <person name="Min B."/>
            <person name="Park H."/>
            <person name="Jang Y."/>
            <person name="Kim J.-J."/>
            <person name="Kim K.H."/>
            <person name="Pangilinan J."/>
            <person name="Lipzen A."/>
            <person name="Riley R."/>
            <person name="Grigoriev I.V."/>
            <person name="Spatafora J.W."/>
            <person name="Choi I.-G."/>
        </authorList>
    </citation>
    <scope>NUCLEOTIDE SEQUENCE [LARGE SCALE GENOMIC DNA]</scope>
    <source>
        <strain evidence="1 2">KUC8140</strain>
    </source>
</reference>
<name>A0A0H2QYN7_9AGAM</name>
<evidence type="ECO:0000313" key="2">
    <source>
        <dbReference type="Proteomes" id="UP000053477"/>
    </source>
</evidence>
<evidence type="ECO:0000313" key="1">
    <source>
        <dbReference type="EMBL" id="KLO04489.1"/>
    </source>
</evidence>
<proteinExistence type="predicted"/>
<keyword evidence="2" id="KW-1185">Reference proteome</keyword>
<dbReference type="EMBL" id="KQ086523">
    <property type="protein sequence ID" value="KLO04489.1"/>
    <property type="molecule type" value="Genomic_DNA"/>
</dbReference>
<dbReference type="InParanoid" id="A0A0H2QYN7"/>
<protein>
    <submittedName>
        <fullName evidence="1">Uncharacterized protein</fullName>
    </submittedName>
</protein>